<sequence>MPKLRKKSYSQKLWADQTRKWLSRNVLVDGSSPQQTHANPPDIANTGQNSQAVECGLTITADASHMNTTTQSYHPASLTQLIGDYTTEVPDDVIVAALELMKANCDADTSEYYGYYKPAAILTFINSYDGESVVRLPVNKNSIHIHPLTRH</sequence>
<comment type="caution">
    <text evidence="1">The sequence shown here is derived from an EMBL/GenBank/DDBJ whole genome shotgun (WGS) entry which is preliminary data.</text>
</comment>
<evidence type="ECO:0000313" key="2">
    <source>
        <dbReference type="Proteomes" id="UP000828390"/>
    </source>
</evidence>
<reference evidence="1" key="1">
    <citation type="journal article" date="2019" name="bioRxiv">
        <title>The Genome of the Zebra Mussel, Dreissena polymorpha: A Resource for Invasive Species Research.</title>
        <authorList>
            <person name="McCartney M.A."/>
            <person name="Auch B."/>
            <person name="Kono T."/>
            <person name="Mallez S."/>
            <person name="Zhang Y."/>
            <person name="Obille A."/>
            <person name="Becker A."/>
            <person name="Abrahante J.E."/>
            <person name="Garbe J."/>
            <person name="Badalamenti J.P."/>
            <person name="Herman A."/>
            <person name="Mangelson H."/>
            <person name="Liachko I."/>
            <person name="Sullivan S."/>
            <person name="Sone E.D."/>
            <person name="Koren S."/>
            <person name="Silverstein K.A.T."/>
            <person name="Beckman K.B."/>
            <person name="Gohl D.M."/>
        </authorList>
    </citation>
    <scope>NUCLEOTIDE SEQUENCE</scope>
    <source>
        <strain evidence="1">Duluth1</strain>
        <tissue evidence="1">Whole animal</tissue>
    </source>
</reference>
<organism evidence="1 2">
    <name type="scientific">Dreissena polymorpha</name>
    <name type="common">Zebra mussel</name>
    <name type="synonym">Mytilus polymorpha</name>
    <dbReference type="NCBI Taxonomy" id="45954"/>
    <lineage>
        <taxon>Eukaryota</taxon>
        <taxon>Metazoa</taxon>
        <taxon>Spiralia</taxon>
        <taxon>Lophotrochozoa</taxon>
        <taxon>Mollusca</taxon>
        <taxon>Bivalvia</taxon>
        <taxon>Autobranchia</taxon>
        <taxon>Heteroconchia</taxon>
        <taxon>Euheterodonta</taxon>
        <taxon>Imparidentia</taxon>
        <taxon>Neoheterodontei</taxon>
        <taxon>Myida</taxon>
        <taxon>Dreissenoidea</taxon>
        <taxon>Dreissenidae</taxon>
        <taxon>Dreissena</taxon>
    </lineage>
</organism>
<reference evidence="1" key="2">
    <citation type="submission" date="2020-11" db="EMBL/GenBank/DDBJ databases">
        <authorList>
            <person name="McCartney M.A."/>
            <person name="Auch B."/>
            <person name="Kono T."/>
            <person name="Mallez S."/>
            <person name="Becker A."/>
            <person name="Gohl D.M."/>
            <person name="Silverstein K.A.T."/>
            <person name="Koren S."/>
            <person name="Bechman K.B."/>
            <person name="Herman A."/>
            <person name="Abrahante J.E."/>
            <person name="Garbe J."/>
        </authorList>
    </citation>
    <scope>NUCLEOTIDE SEQUENCE</scope>
    <source>
        <strain evidence="1">Duluth1</strain>
        <tissue evidence="1">Whole animal</tissue>
    </source>
</reference>
<dbReference type="AlphaFoldDB" id="A0A9D4S7F9"/>
<dbReference type="EMBL" id="JAIWYP010000001">
    <property type="protein sequence ID" value="KAH3893415.1"/>
    <property type="molecule type" value="Genomic_DNA"/>
</dbReference>
<proteinExistence type="predicted"/>
<keyword evidence="2" id="KW-1185">Reference proteome</keyword>
<gene>
    <name evidence="1" type="ORF">DPMN_017562</name>
</gene>
<dbReference type="Proteomes" id="UP000828390">
    <property type="component" value="Unassembled WGS sequence"/>
</dbReference>
<name>A0A9D4S7F9_DREPO</name>
<evidence type="ECO:0000313" key="1">
    <source>
        <dbReference type="EMBL" id="KAH3893415.1"/>
    </source>
</evidence>
<accession>A0A9D4S7F9</accession>
<protein>
    <submittedName>
        <fullName evidence="1">Uncharacterized protein</fullName>
    </submittedName>
</protein>